<dbReference type="AlphaFoldDB" id="A0A9J6AYW2"/>
<accession>A0A9J6AYW2</accession>
<dbReference type="EMBL" id="JACXVP010000001">
    <property type="protein sequence ID" value="KAG5629628.1"/>
    <property type="molecule type" value="Genomic_DNA"/>
</dbReference>
<dbReference type="Proteomes" id="UP000824120">
    <property type="component" value="Chromosome 1"/>
</dbReference>
<dbReference type="GO" id="GO:0008270">
    <property type="term" value="F:zinc ion binding"/>
    <property type="evidence" value="ECO:0007669"/>
    <property type="project" value="UniProtKB-KW"/>
</dbReference>
<dbReference type="GO" id="GO:0034244">
    <property type="term" value="P:negative regulation of transcription elongation by RNA polymerase II"/>
    <property type="evidence" value="ECO:0007669"/>
    <property type="project" value="InterPro"/>
</dbReference>
<keyword evidence="5" id="KW-0804">Transcription</keyword>
<dbReference type="PANTHER" id="PTHR33304:SF41">
    <property type="entry name" value="ZINC FINGER PHD-TYPE DOMAIN-CONTAINING PROTEIN"/>
    <property type="match status" value="1"/>
</dbReference>
<dbReference type="InterPro" id="IPR049914">
    <property type="entry name" value="PHD1-3/5-6"/>
</dbReference>
<organism evidence="6 7">
    <name type="scientific">Solanum commersonii</name>
    <name type="common">Commerson's wild potato</name>
    <name type="synonym">Commerson's nightshade</name>
    <dbReference type="NCBI Taxonomy" id="4109"/>
    <lineage>
        <taxon>Eukaryota</taxon>
        <taxon>Viridiplantae</taxon>
        <taxon>Streptophyta</taxon>
        <taxon>Embryophyta</taxon>
        <taxon>Tracheophyta</taxon>
        <taxon>Spermatophyta</taxon>
        <taxon>Magnoliopsida</taxon>
        <taxon>eudicotyledons</taxon>
        <taxon>Gunneridae</taxon>
        <taxon>Pentapetalae</taxon>
        <taxon>asterids</taxon>
        <taxon>lamiids</taxon>
        <taxon>Solanales</taxon>
        <taxon>Solanaceae</taxon>
        <taxon>Solanoideae</taxon>
        <taxon>Solaneae</taxon>
        <taxon>Solanum</taxon>
    </lineage>
</organism>
<keyword evidence="4" id="KW-0805">Transcription regulation</keyword>
<evidence type="ECO:0000256" key="2">
    <source>
        <dbReference type="ARBA" id="ARBA00022771"/>
    </source>
</evidence>
<evidence type="ECO:0000313" key="6">
    <source>
        <dbReference type="EMBL" id="KAG5629628.1"/>
    </source>
</evidence>
<sequence>MGYYVDAPVDWYCEEFDIGKGIMFSSSGQENAHYEGPMLPVSEKICQCIVQPKKHSKFPGGHCVNWVKEVRIGKMRYLHVEEALGLSSSINKYGSSQITMISSRVVSTKSMETVARGIFC</sequence>
<evidence type="ECO:0000313" key="7">
    <source>
        <dbReference type="Proteomes" id="UP000824120"/>
    </source>
</evidence>
<gene>
    <name evidence="6" type="ORF">H5410_001345</name>
</gene>
<comment type="caution">
    <text evidence="6">The sequence shown here is derived from an EMBL/GenBank/DDBJ whole genome shotgun (WGS) entry which is preliminary data.</text>
</comment>
<name>A0A9J6AYW2_SOLCO</name>
<reference evidence="6 7" key="1">
    <citation type="submission" date="2020-09" db="EMBL/GenBank/DDBJ databases">
        <title>De no assembly of potato wild relative species, Solanum commersonii.</title>
        <authorList>
            <person name="Cho K."/>
        </authorList>
    </citation>
    <scope>NUCLEOTIDE SEQUENCE [LARGE SCALE GENOMIC DNA]</scope>
    <source>
        <strain evidence="6">LZ3.2</strain>
        <tissue evidence="6">Leaf</tissue>
    </source>
</reference>
<evidence type="ECO:0000256" key="5">
    <source>
        <dbReference type="ARBA" id="ARBA00023163"/>
    </source>
</evidence>
<keyword evidence="3" id="KW-0862">Zinc</keyword>
<dbReference type="GO" id="GO:0140566">
    <property type="term" value="F:histone reader activity"/>
    <property type="evidence" value="ECO:0007669"/>
    <property type="project" value="InterPro"/>
</dbReference>
<evidence type="ECO:0000256" key="3">
    <source>
        <dbReference type="ARBA" id="ARBA00022833"/>
    </source>
</evidence>
<evidence type="ECO:0000256" key="1">
    <source>
        <dbReference type="ARBA" id="ARBA00022723"/>
    </source>
</evidence>
<protein>
    <submittedName>
        <fullName evidence="6">Uncharacterized protein</fullName>
    </submittedName>
</protein>
<keyword evidence="2" id="KW-0863">Zinc-finger</keyword>
<proteinExistence type="predicted"/>
<keyword evidence="7" id="KW-1185">Reference proteome</keyword>
<evidence type="ECO:0000256" key="4">
    <source>
        <dbReference type="ARBA" id="ARBA00023015"/>
    </source>
</evidence>
<keyword evidence="1" id="KW-0479">Metal-binding</keyword>
<dbReference type="PANTHER" id="PTHR33304">
    <property type="match status" value="1"/>
</dbReference>
<dbReference type="OrthoDB" id="1305340at2759"/>